<dbReference type="SUPFAM" id="SSF52374">
    <property type="entry name" value="Nucleotidylyl transferase"/>
    <property type="match status" value="1"/>
</dbReference>
<dbReference type="Pfam" id="PF01467">
    <property type="entry name" value="CTP_transf_like"/>
    <property type="match status" value="1"/>
</dbReference>
<evidence type="ECO:0000313" key="5">
    <source>
        <dbReference type="Proteomes" id="UP000189800"/>
    </source>
</evidence>
<dbReference type="Proteomes" id="UP000189800">
    <property type="component" value="Unassembled WGS sequence"/>
</dbReference>
<dbReference type="CDD" id="cd18873">
    <property type="entry name" value="NUDIX_NadM_like"/>
    <property type="match status" value="1"/>
</dbReference>
<dbReference type="InterPro" id="IPR015797">
    <property type="entry name" value="NUDIX_hydrolase-like_dom_sf"/>
</dbReference>
<dbReference type="EMBL" id="MUYU01000012">
    <property type="protein sequence ID" value="OOS24171.1"/>
    <property type="molecule type" value="Genomic_DNA"/>
</dbReference>
<dbReference type="InterPro" id="IPR014729">
    <property type="entry name" value="Rossmann-like_a/b/a_fold"/>
</dbReference>
<dbReference type="PANTHER" id="PTHR21342:SF0">
    <property type="entry name" value="BIFUNCTIONAL NMN ADENYLYLTRANSFERASE_NUDIX HYDROLASE"/>
    <property type="match status" value="1"/>
</dbReference>
<evidence type="ECO:0000259" key="3">
    <source>
        <dbReference type="PROSITE" id="PS51462"/>
    </source>
</evidence>
<evidence type="ECO:0000313" key="4">
    <source>
        <dbReference type="EMBL" id="OOS24171.1"/>
    </source>
</evidence>
<accession>A0A1T0CPR1</accession>
<feature type="domain" description="Nudix hydrolase" evidence="3">
    <location>
        <begin position="206"/>
        <end position="344"/>
    </location>
</feature>
<sequence>MSDAFEFDYLVFIGRFQPFHQGHHHVVQLALNYAKQVIILIGSANSPRTPKNPFTASERTAMILGSFAPADAARIHCIGIHDATYNDNKWLIGVQKAITDATASTINPKIAIIGHAKDDSSYYLALFPQYGSFMVDNYNGLSATPLRHVYFGDDLHAYRTASAVLTDTSRAFLDAFRQTDHYANLKREFDHTQSYQDAWRDAPYPPSFITADAVVVQSGHILLIERGGEYGRGLYALPGGFVDNTEDFYHACVRELIEETCIDIDKNILKNSLVSSQLFDAPKRSARARTVTMAYYFELPSNPNLPNIKASDDARRAFWLPLSQLDTSQMFEDHYGVICRLLGI</sequence>
<dbReference type="PROSITE" id="PS51462">
    <property type="entry name" value="NUDIX"/>
    <property type="match status" value="1"/>
</dbReference>
<dbReference type="PANTHER" id="PTHR21342">
    <property type="entry name" value="PHOSPHOPANTETHEINE ADENYLYLTRANSFERASE"/>
    <property type="match status" value="1"/>
</dbReference>
<evidence type="ECO:0000256" key="1">
    <source>
        <dbReference type="ARBA" id="ARBA00022679"/>
    </source>
</evidence>
<dbReference type="OrthoDB" id="542521at2"/>
<protein>
    <submittedName>
        <fullName evidence="4">Cytidyltransferase</fullName>
    </submittedName>
</protein>
<gene>
    <name evidence="4" type="ORF">B0680_05145</name>
</gene>
<evidence type="ECO:0000256" key="2">
    <source>
        <dbReference type="ARBA" id="ARBA00022695"/>
    </source>
</evidence>
<keyword evidence="1 4" id="KW-0808">Transferase</keyword>
<comment type="caution">
    <text evidence="4">The sequence shown here is derived from an EMBL/GenBank/DDBJ whole genome shotgun (WGS) entry which is preliminary data.</text>
</comment>
<dbReference type="RefSeq" id="WP_078254026.1">
    <property type="nucleotide sequence ID" value="NZ_MUYU01000012.1"/>
</dbReference>
<dbReference type="STRING" id="470453.B0680_05145"/>
<keyword evidence="2" id="KW-0548">Nucleotidyltransferase</keyword>
<dbReference type="NCBIfam" id="TIGR00125">
    <property type="entry name" value="cyt_tran_rel"/>
    <property type="match status" value="1"/>
</dbReference>
<dbReference type="GO" id="GO:0016779">
    <property type="term" value="F:nucleotidyltransferase activity"/>
    <property type="evidence" value="ECO:0007669"/>
    <property type="project" value="UniProtKB-KW"/>
</dbReference>
<proteinExistence type="predicted"/>
<dbReference type="AlphaFoldDB" id="A0A1T0CPR1"/>
<dbReference type="NCBIfam" id="NF003786">
    <property type="entry name" value="PRK05379.1-2"/>
    <property type="match status" value="1"/>
</dbReference>
<dbReference type="Gene3D" id="3.40.50.620">
    <property type="entry name" value="HUPs"/>
    <property type="match status" value="1"/>
</dbReference>
<dbReference type="Pfam" id="PF00293">
    <property type="entry name" value="NUDIX"/>
    <property type="match status" value="1"/>
</dbReference>
<dbReference type="Gene3D" id="3.90.79.10">
    <property type="entry name" value="Nucleoside Triphosphate Pyrophosphohydrolase"/>
    <property type="match status" value="1"/>
</dbReference>
<keyword evidence="5" id="KW-1185">Reference proteome</keyword>
<organism evidence="4 5">
    <name type="scientific">Moraxella pluranimalium</name>
    <dbReference type="NCBI Taxonomy" id="470453"/>
    <lineage>
        <taxon>Bacteria</taxon>
        <taxon>Pseudomonadati</taxon>
        <taxon>Pseudomonadota</taxon>
        <taxon>Gammaproteobacteria</taxon>
        <taxon>Moraxellales</taxon>
        <taxon>Moraxellaceae</taxon>
        <taxon>Moraxella</taxon>
    </lineage>
</organism>
<name>A0A1T0CPR1_9GAMM</name>
<dbReference type="InterPro" id="IPR004821">
    <property type="entry name" value="Cyt_trans-like"/>
</dbReference>
<dbReference type="SUPFAM" id="SSF55811">
    <property type="entry name" value="Nudix"/>
    <property type="match status" value="1"/>
</dbReference>
<dbReference type="InterPro" id="IPR000086">
    <property type="entry name" value="NUDIX_hydrolase_dom"/>
</dbReference>
<reference evidence="4 5" key="1">
    <citation type="submission" date="2017-02" db="EMBL/GenBank/DDBJ databases">
        <title>Draft genome sequence of Moraxella pluranimalium CCUG 54913T type strain.</title>
        <authorList>
            <person name="Salva-Serra F."/>
            <person name="Engstrom-Jakobsson H."/>
            <person name="Thorell K."/>
            <person name="Jaen-Luchoro D."/>
            <person name="Gonzales-Siles L."/>
            <person name="Karlsson R."/>
            <person name="Yazdan S."/>
            <person name="Boulund F."/>
            <person name="Johnning A."/>
            <person name="Engstrand L."/>
            <person name="Kristiansson E."/>
            <person name="Moore E."/>
        </authorList>
    </citation>
    <scope>NUCLEOTIDE SEQUENCE [LARGE SCALE GENOMIC DNA]</scope>
    <source>
        <strain evidence="4 5">CCUG 54913</strain>
    </source>
</reference>